<organism evidence="2">
    <name type="scientific">Ixodes ricinus</name>
    <name type="common">Common tick</name>
    <name type="synonym">Acarus ricinus</name>
    <dbReference type="NCBI Taxonomy" id="34613"/>
    <lineage>
        <taxon>Eukaryota</taxon>
        <taxon>Metazoa</taxon>
        <taxon>Ecdysozoa</taxon>
        <taxon>Arthropoda</taxon>
        <taxon>Chelicerata</taxon>
        <taxon>Arachnida</taxon>
        <taxon>Acari</taxon>
        <taxon>Parasitiformes</taxon>
        <taxon>Ixodida</taxon>
        <taxon>Ixodoidea</taxon>
        <taxon>Ixodidae</taxon>
        <taxon>Ixodinae</taxon>
        <taxon>Ixodes</taxon>
    </lineage>
</organism>
<name>A0A6B0UVJ8_IXORI</name>
<dbReference type="PANTHER" id="PTHR47163">
    <property type="entry name" value="DDE_TNP_IS1595 DOMAIN-CONTAINING PROTEIN"/>
    <property type="match status" value="1"/>
</dbReference>
<evidence type="ECO:0000259" key="1">
    <source>
        <dbReference type="Pfam" id="PF12762"/>
    </source>
</evidence>
<protein>
    <submittedName>
        <fullName evidence="2">Putative isxo2-like transposase domain protein</fullName>
    </submittedName>
</protein>
<dbReference type="Pfam" id="PF12762">
    <property type="entry name" value="DDE_Tnp_IS1595"/>
    <property type="match status" value="1"/>
</dbReference>
<sequence length="153" mass="17462">MIDVESSELRIVRVCRQNTRTLCREIQRHMAPGTTIITNEWAAYRRIPALQDTAGVPLGYAHLTVNHSQQFVNPRTHTQNIESAWKTAKALLVHTMKGWSGRGANTPQGRAEADRTLQTYLDWCWWRSIKGPTKCTDAFLQLAKTIARQYPQS</sequence>
<dbReference type="AlphaFoldDB" id="A0A6B0UVJ8"/>
<feature type="domain" description="ISXO2-like transposase" evidence="1">
    <location>
        <begin position="7"/>
        <end position="97"/>
    </location>
</feature>
<reference evidence="2" key="1">
    <citation type="submission" date="2019-12" db="EMBL/GenBank/DDBJ databases">
        <title>An insight into the sialome of adult female Ixodes ricinus ticks feeding for 6 days.</title>
        <authorList>
            <person name="Perner J."/>
            <person name="Ribeiro J.M.C."/>
        </authorList>
    </citation>
    <scope>NUCLEOTIDE SEQUENCE</scope>
    <source>
        <strain evidence="2">Semi-engorged</strain>
        <tissue evidence="2">Salivary glands</tissue>
    </source>
</reference>
<evidence type="ECO:0000313" key="2">
    <source>
        <dbReference type="EMBL" id="MXU93857.1"/>
    </source>
</evidence>
<accession>A0A6B0UVJ8</accession>
<dbReference type="EMBL" id="GIFC01011774">
    <property type="protein sequence ID" value="MXU93857.1"/>
    <property type="molecule type" value="Transcribed_RNA"/>
</dbReference>
<dbReference type="InterPro" id="IPR024445">
    <property type="entry name" value="Tnp_ISXO2-like"/>
</dbReference>
<dbReference type="InterPro" id="IPR053164">
    <property type="entry name" value="IS1016-like_transposase"/>
</dbReference>
<proteinExistence type="predicted"/>
<dbReference type="PANTHER" id="PTHR47163:SF2">
    <property type="entry name" value="SI:DKEY-17M8.2"/>
    <property type="match status" value="1"/>
</dbReference>